<dbReference type="Proteomes" id="UP000238176">
    <property type="component" value="Unassembled WGS sequence"/>
</dbReference>
<evidence type="ECO:0000313" key="3">
    <source>
        <dbReference type="Proteomes" id="UP000238176"/>
    </source>
</evidence>
<reference evidence="2 3" key="1">
    <citation type="submission" date="2018-03" db="EMBL/GenBank/DDBJ databases">
        <title>Genomic Encyclopedia of Type Strains, Phase III (KMG-III): the genomes of soil and plant-associated and newly described type strains.</title>
        <authorList>
            <person name="Whitman W."/>
        </authorList>
    </citation>
    <scope>NUCLEOTIDE SEQUENCE [LARGE SCALE GENOMIC DNA]</scope>
    <source>
        <strain evidence="2 3">CGMCC 4.7067</strain>
    </source>
</reference>
<dbReference type="OrthoDB" id="5187712at2"/>
<dbReference type="RefSeq" id="WP_106362530.1">
    <property type="nucleotide sequence ID" value="NZ_PVTJ01000001.1"/>
</dbReference>
<feature type="chain" id="PRO_5015504515" description="Htaa protein" evidence="1">
    <location>
        <begin position="31"/>
        <end position="218"/>
    </location>
</feature>
<organism evidence="2 3">
    <name type="scientific">Glycomyces artemisiae</name>
    <dbReference type="NCBI Taxonomy" id="1076443"/>
    <lineage>
        <taxon>Bacteria</taxon>
        <taxon>Bacillati</taxon>
        <taxon>Actinomycetota</taxon>
        <taxon>Actinomycetes</taxon>
        <taxon>Glycomycetales</taxon>
        <taxon>Glycomycetaceae</taxon>
        <taxon>Glycomyces</taxon>
    </lineage>
</organism>
<sequence>MIADFFQRHRIAVAAAAVPLVVLTATAVTAAPPEWLTAHTVQEQSDASPNFRRVAIDGPGATIDLLGQPEPLDTGAFAGEVDLARQPGEEAMTTANLVLASSGEPGLAFGQVAVSLRAESLTDYQYNPDEQSLVVEHGLEFEVERAPGIGVRGEPVFLYTGPLRLLPTEAVDPPVFPPEGQTFALPAPVLLWEGADGVTSSEPIGMLTGFALTVTHPA</sequence>
<name>A0A2T0UX69_9ACTN</name>
<evidence type="ECO:0000256" key="1">
    <source>
        <dbReference type="SAM" id="SignalP"/>
    </source>
</evidence>
<proteinExistence type="predicted"/>
<keyword evidence="3" id="KW-1185">Reference proteome</keyword>
<evidence type="ECO:0008006" key="4">
    <source>
        <dbReference type="Google" id="ProtNLM"/>
    </source>
</evidence>
<dbReference type="AlphaFoldDB" id="A0A2T0UX69"/>
<dbReference type="EMBL" id="PVTJ01000001">
    <property type="protein sequence ID" value="PRY62523.1"/>
    <property type="molecule type" value="Genomic_DNA"/>
</dbReference>
<comment type="caution">
    <text evidence="2">The sequence shown here is derived from an EMBL/GenBank/DDBJ whole genome shotgun (WGS) entry which is preliminary data.</text>
</comment>
<gene>
    <name evidence="2" type="ORF">B0I28_101857</name>
</gene>
<keyword evidence="1" id="KW-0732">Signal</keyword>
<accession>A0A2T0UX69</accession>
<protein>
    <recommendedName>
        <fullName evidence="4">Htaa protein</fullName>
    </recommendedName>
</protein>
<feature type="signal peptide" evidence="1">
    <location>
        <begin position="1"/>
        <end position="30"/>
    </location>
</feature>
<evidence type="ECO:0000313" key="2">
    <source>
        <dbReference type="EMBL" id="PRY62523.1"/>
    </source>
</evidence>